<dbReference type="PANTHER" id="PTHR19324:SF33">
    <property type="entry name" value="MUCIN-5AC"/>
    <property type="match status" value="1"/>
</dbReference>
<organism evidence="6 7">
    <name type="scientific">Plakobranchus ocellatus</name>
    <dbReference type="NCBI Taxonomy" id="259542"/>
    <lineage>
        <taxon>Eukaryota</taxon>
        <taxon>Metazoa</taxon>
        <taxon>Spiralia</taxon>
        <taxon>Lophotrochozoa</taxon>
        <taxon>Mollusca</taxon>
        <taxon>Gastropoda</taxon>
        <taxon>Heterobranchia</taxon>
        <taxon>Euthyneura</taxon>
        <taxon>Panpulmonata</taxon>
        <taxon>Sacoglossa</taxon>
        <taxon>Placobranchoidea</taxon>
        <taxon>Plakobranchidae</taxon>
        <taxon>Plakobranchus</taxon>
    </lineage>
</organism>
<evidence type="ECO:0000256" key="3">
    <source>
        <dbReference type="SAM" id="Phobius"/>
    </source>
</evidence>
<evidence type="ECO:0000256" key="2">
    <source>
        <dbReference type="SAM" id="MobiDB-lite"/>
    </source>
</evidence>
<feature type="coiled-coil region" evidence="1">
    <location>
        <begin position="150"/>
        <end position="180"/>
    </location>
</feature>
<keyword evidence="3" id="KW-1133">Transmembrane helix</keyword>
<feature type="non-terminal residue" evidence="6">
    <location>
        <position position="1"/>
    </location>
</feature>
<dbReference type="InterPro" id="IPR031569">
    <property type="entry name" value="ApeC"/>
</dbReference>
<keyword evidence="3" id="KW-0472">Membrane</keyword>
<evidence type="ECO:0000313" key="6">
    <source>
        <dbReference type="EMBL" id="GFO38224.1"/>
    </source>
</evidence>
<sequence>MYFCMNMIMITLSEMLACMVANMHFRGVRINRVPKCLRVFMIDLMSRLMCVRSIVMEKETSGSVLGDGGVGGGAPPKKRWNAGRVGGDRRAQYPYTDISFAQVRLLDNGVDKRDQGPDYGGDGRGGMDGRGHGFQFPPIGDEFLAHSQANAQVLEEIRSIRELLERVRDKKTRMEEKDKLFREWRMVALVTDRMLFFIYVMMAQFYLKLTLIILVAAAGFVHTSLALSTDSEVVPYQLTYMPARVFKGFTKNVRLRCEEHALVKSKLQAIVSIRIQKRSEQGAWLTLAEQTYQKDYVDVAVDELIAVGWINKTSLEAFLQISWEVASKDTFGVFRCDVSGFEGNMFSLSKLTSEVEILEQKMSGVDAINFLAKLKEDMMVKVLENANDIAEAGEEDDREMPFDILKPEFLSTSELQKWPTGHYGLLQPRSGCPVDLAFYGGDTGYLRFQVDTSRSGTKSNNYTQVHIAAPVWVNTHSKDYISLHFCVVTRVFNSKPWPNGSFCIHQSGEVCPQKFQIIEFNLNTETYANSEVKMGGVLPHIKPGRLCCTSSGSPDEAIDLPTDNPFYLYRYGTFSCQQVRDMDVIPEVIVIEPVHSRGDAVTLDLCYYVKRNGTETA</sequence>
<feature type="transmembrane region" description="Helical" evidence="3">
    <location>
        <begin position="195"/>
        <end position="221"/>
    </location>
</feature>
<evidence type="ECO:0000313" key="7">
    <source>
        <dbReference type="Proteomes" id="UP000735302"/>
    </source>
</evidence>
<feature type="domain" description="Apextrin C-terminal" evidence="5">
    <location>
        <begin position="418"/>
        <end position="593"/>
    </location>
</feature>
<dbReference type="GO" id="GO:0016020">
    <property type="term" value="C:membrane"/>
    <property type="evidence" value="ECO:0007669"/>
    <property type="project" value="InterPro"/>
</dbReference>
<dbReference type="EMBL" id="BLXT01007309">
    <property type="protein sequence ID" value="GFO38224.1"/>
    <property type="molecule type" value="Genomic_DNA"/>
</dbReference>
<dbReference type="InterPro" id="IPR036719">
    <property type="entry name" value="Neuro-gated_channel_TM_sf"/>
</dbReference>
<name>A0AAV4D262_9GAST</name>
<keyword evidence="6" id="KW-0675">Receptor</keyword>
<keyword evidence="7" id="KW-1185">Reference proteome</keyword>
<dbReference type="AlphaFoldDB" id="A0AAV4D262"/>
<accession>A0AAV4D262</accession>
<dbReference type="Pfam" id="PF16977">
    <property type="entry name" value="ApeC"/>
    <property type="match status" value="1"/>
</dbReference>
<evidence type="ECO:0000259" key="5">
    <source>
        <dbReference type="Pfam" id="PF16977"/>
    </source>
</evidence>
<proteinExistence type="predicted"/>
<keyword evidence="4" id="KW-0732">Signal</keyword>
<evidence type="ECO:0000256" key="4">
    <source>
        <dbReference type="SAM" id="SignalP"/>
    </source>
</evidence>
<keyword evidence="1" id="KW-0175">Coiled coil</keyword>
<comment type="caution">
    <text evidence="6">The sequence shown here is derived from an EMBL/GenBank/DDBJ whole genome shotgun (WGS) entry which is preliminary data.</text>
</comment>
<feature type="chain" id="PRO_5043674494" evidence="4">
    <location>
        <begin position="31"/>
        <end position="617"/>
    </location>
</feature>
<reference evidence="6 7" key="1">
    <citation type="journal article" date="2021" name="Elife">
        <title>Chloroplast acquisition without the gene transfer in kleptoplastic sea slugs, Plakobranchus ocellatus.</title>
        <authorList>
            <person name="Maeda T."/>
            <person name="Takahashi S."/>
            <person name="Yoshida T."/>
            <person name="Shimamura S."/>
            <person name="Takaki Y."/>
            <person name="Nagai Y."/>
            <person name="Toyoda A."/>
            <person name="Suzuki Y."/>
            <person name="Arimoto A."/>
            <person name="Ishii H."/>
            <person name="Satoh N."/>
            <person name="Nishiyama T."/>
            <person name="Hasebe M."/>
            <person name="Maruyama T."/>
            <person name="Minagawa J."/>
            <person name="Obokata J."/>
            <person name="Shigenobu S."/>
        </authorList>
    </citation>
    <scope>NUCLEOTIDE SEQUENCE [LARGE SCALE GENOMIC DNA]</scope>
</reference>
<dbReference type="GO" id="GO:0006811">
    <property type="term" value="P:monoatomic ion transport"/>
    <property type="evidence" value="ECO:0007669"/>
    <property type="project" value="InterPro"/>
</dbReference>
<evidence type="ECO:0000256" key="1">
    <source>
        <dbReference type="SAM" id="Coils"/>
    </source>
</evidence>
<gene>
    <name evidence="6" type="ORF">PoB_006472900</name>
</gene>
<feature type="compositionally biased region" description="Gly residues" evidence="2">
    <location>
        <begin position="65"/>
        <end position="74"/>
    </location>
</feature>
<feature type="region of interest" description="Disordered" evidence="2">
    <location>
        <begin position="65"/>
        <end position="85"/>
    </location>
</feature>
<dbReference type="SUPFAM" id="SSF90112">
    <property type="entry name" value="Neurotransmitter-gated ion-channel transmembrane pore"/>
    <property type="match status" value="1"/>
</dbReference>
<feature type="signal peptide" evidence="4">
    <location>
        <begin position="1"/>
        <end position="30"/>
    </location>
</feature>
<dbReference type="PANTHER" id="PTHR19324">
    <property type="entry name" value="PERFORIN-LIKE PROTEIN 1"/>
    <property type="match status" value="1"/>
</dbReference>
<keyword evidence="3" id="KW-0812">Transmembrane</keyword>
<protein>
    <submittedName>
        <fullName evidence="6">Nicotinic acetylcholine receptor subunit type f</fullName>
    </submittedName>
</protein>
<dbReference type="Proteomes" id="UP000735302">
    <property type="component" value="Unassembled WGS sequence"/>
</dbReference>